<proteinExistence type="predicted"/>
<organism evidence="1 2">
    <name type="scientific">Kibdelosporangium banguiense</name>
    <dbReference type="NCBI Taxonomy" id="1365924"/>
    <lineage>
        <taxon>Bacteria</taxon>
        <taxon>Bacillati</taxon>
        <taxon>Actinomycetota</taxon>
        <taxon>Actinomycetes</taxon>
        <taxon>Pseudonocardiales</taxon>
        <taxon>Pseudonocardiaceae</taxon>
        <taxon>Kibdelosporangium</taxon>
    </lineage>
</organism>
<dbReference type="EMBL" id="JAGINW010000001">
    <property type="protein sequence ID" value="MBP2329494.1"/>
    <property type="molecule type" value="Genomic_DNA"/>
</dbReference>
<gene>
    <name evidence="1" type="ORF">JOF56_009879</name>
</gene>
<evidence type="ECO:0000313" key="1">
    <source>
        <dbReference type="EMBL" id="MBP2329494.1"/>
    </source>
</evidence>
<sequence>MIIPPGGGGDEQILLAVGGIAEPRRVTESLDPAGSSVDLVRGQIDIAVGAQDHMVLDVAFQVD</sequence>
<keyword evidence="2" id="KW-1185">Reference proteome</keyword>
<name>A0ABS4TYL4_9PSEU</name>
<dbReference type="Proteomes" id="UP001519332">
    <property type="component" value="Unassembled WGS sequence"/>
</dbReference>
<comment type="caution">
    <text evidence="1">The sequence shown here is derived from an EMBL/GenBank/DDBJ whole genome shotgun (WGS) entry which is preliminary data.</text>
</comment>
<evidence type="ECO:0000313" key="2">
    <source>
        <dbReference type="Proteomes" id="UP001519332"/>
    </source>
</evidence>
<reference evidence="1 2" key="1">
    <citation type="submission" date="2021-03" db="EMBL/GenBank/DDBJ databases">
        <title>Sequencing the genomes of 1000 actinobacteria strains.</title>
        <authorList>
            <person name="Klenk H.-P."/>
        </authorList>
    </citation>
    <scope>NUCLEOTIDE SEQUENCE [LARGE SCALE GENOMIC DNA]</scope>
    <source>
        <strain evidence="1 2">DSM 46670</strain>
    </source>
</reference>
<protein>
    <submittedName>
        <fullName evidence="1">Uncharacterized protein</fullName>
    </submittedName>
</protein>
<accession>A0ABS4TYL4</accession>